<feature type="region of interest" description="Disordered" evidence="2">
    <location>
        <begin position="109"/>
        <end position="153"/>
    </location>
</feature>
<organism evidence="4 5">
    <name type="scientific">Glossina austeni</name>
    <name type="common">Savannah tsetse fly</name>
    <dbReference type="NCBI Taxonomy" id="7395"/>
    <lineage>
        <taxon>Eukaryota</taxon>
        <taxon>Metazoa</taxon>
        <taxon>Ecdysozoa</taxon>
        <taxon>Arthropoda</taxon>
        <taxon>Hexapoda</taxon>
        <taxon>Insecta</taxon>
        <taxon>Pterygota</taxon>
        <taxon>Neoptera</taxon>
        <taxon>Endopterygota</taxon>
        <taxon>Diptera</taxon>
        <taxon>Brachycera</taxon>
        <taxon>Muscomorpha</taxon>
        <taxon>Hippoboscoidea</taxon>
        <taxon>Glossinidae</taxon>
        <taxon>Glossina</taxon>
    </lineage>
</organism>
<sequence length="717" mass="80453">MPYFPNVHKSSNKMSSNTSLDNASDQDYSEFLSEYLLQTHSPNNEPEIQYEEGELEAEWLIAAGFPQLTKPFEQGLELRSSELEPILASLSKPHAEAIKQRVRTLNQTVRGRSKNRQKRKPDIRDVFRDFDESSTGTRSRSATPDSLDSIQGDEVWGNASIPCFVTNYDNSNVDNGIVNGGRSSHSPLFSGKNLKQKLRRTPSAPLKSATDIFRGTHVRCDIPMYSADGIELLGFSRIGTIHISRNRSGSDPSCSVGRSRGQMMNQDSQSDNNTSSGDSSDECLLSIKHLADIPTKESAPQKILNKINLYTPPQSAQNSPSSRDGVSFESMCRKSSSQDVVDTVDSSDVSLEFYSDIDTINEAELKRLQPLFWLEVASIFDRNNVQFDKRKPVKRRRKEEGNLFGVSINALIRRDQQVTGKDSTLVPLFLEGLLAELTKRGAREEGILRVGGHKQKTEILYQELESHFYQKPKKYEQLLSTASVHELSALLKRWLRELPQPLLSNELIQLFYQCHALPPNDQAKALAIICQLLPHENRNTLRSLLRFLNYVVEQKEANKMNLHNVATMIAPSFFPPRFVHPINKNSIEEQVKMAAQCCCLTNILIIKGEALFQVPNNLIEESRSSKRGKRGLHRRNKNSSSSLLPTTLNNNNNNTSNINNNNNNNSNNNNNNNNNNNTNTITIGIDGGMISRTSPSLAPQPPRSPNVNPGHVHRLII</sequence>
<dbReference type="Pfam" id="PF00620">
    <property type="entry name" value="RhoGAP"/>
    <property type="match status" value="1"/>
</dbReference>
<dbReference type="SUPFAM" id="SSF48350">
    <property type="entry name" value="GTPase activation domain, GAP"/>
    <property type="match status" value="1"/>
</dbReference>
<dbReference type="AlphaFoldDB" id="A0A1A9UV83"/>
<dbReference type="GO" id="GO:0005096">
    <property type="term" value="F:GTPase activator activity"/>
    <property type="evidence" value="ECO:0007669"/>
    <property type="project" value="UniProtKB-KW"/>
</dbReference>
<dbReference type="PROSITE" id="PS50238">
    <property type="entry name" value="RHOGAP"/>
    <property type="match status" value="1"/>
</dbReference>
<feature type="compositionally biased region" description="Basic and acidic residues" evidence="2">
    <location>
        <begin position="120"/>
        <end position="131"/>
    </location>
</feature>
<feature type="compositionally biased region" description="Polar residues" evidence="2">
    <location>
        <begin position="311"/>
        <end position="324"/>
    </location>
</feature>
<dbReference type="InterPro" id="IPR000198">
    <property type="entry name" value="RhoGAP_dom"/>
</dbReference>
<dbReference type="FunFam" id="1.10.555.10:FF:000067">
    <property type="entry name" value="Rho GTPase-activating protein conundrum"/>
    <property type="match status" value="1"/>
</dbReference>
<reference evidence="4" key="1">
    <citation type="submission" date="2020-05" db="UniProtKB">
        <authorList>
            <consortium name="EnsemblMetazoa"/>
        </authorList>
    </citation>
    <scope>IDENTIFICATION</scope>
    <source>
        <strain evidence="4">TTRI</strain>
    </source>
</reference>
<dbReference type="GO" id="GO:0051056">
    <property type="term" value="P:regulation of small GTPase mediated signal transduction"/>
    <property type="evidence" value="ECO:0007669"/>
    <property type="project" value="TreeGrafter"/>
</dbReference>
<feature type="region of interest" description="Disordered" evidence="2">
    <location>
        <begin position="310"/>
        <end position="330"/>
    </location>
</feature>
<keyword evidence="1" id="KW-0343">GTPase activation</keyword>
<feature type="compositionally biased region" description="Polar residues" evidence="2">
    <location>
        <begin position="8"/>
        <end position="24"/>
    </location>
</feature>
<feature type="domain" description="Rho-GAP" evidence="3">
    <location>
        <begin position="406"/>
        <end position="612"/>
    </location>
</feature>
<dbReference type="PANTHER" id="PTHR14963:SF1">
    <property type="entry name" value="RHO GTPASE-ACTIVATING PROTEIN CONUNDRUM"/>
    <property type="match status" value="1"/>
</dbReference>
<name>A0A1A9UV83_GLOAU</name>
<dbReference type="InterPro" id="IPR008936">
    <property type="entry name" value="Rho_GTPase_activation_prot"/>
</dbReference>
<dbReference type="STRING" id="7395.A0A1A9UV83"/>
<dbReference type="SMART" id="SM00324">
    <property type="entry name" value="RhoGAP"/>
    <property type="match status" value="1"/>
</dbReference>
<protein>
    <recommendedName>
        <fullName evidence="3">Rho-GAP domain-containing protein</fullName>
    </recommendedName>
</protein>
<dbReference type="Proteomes" id="UP000078200">
    <property type="component" value="Unassembled WGS sequence"/>
</dbReference>
<feature type="region of interest" description="Disordered" evidence="2">
    <location>
        <begin position="1"/>
        <end position="24"/>
    </location>
</feature>
<feature type="compositionally biased region" description="Low complexity" evidence="2">
    <location>
        <begin position="265"/>
        <end position="278"/>
    </location>
</feature>
<proteinExistence type="predicted"/>
<keyword evidence="5" id="KW-1185">Reference proteome</keyword>
<evidence type="ECO:0000259" key="3">
    <source>
        <dbReference type="PROSITE" id="PS50238"/>
    </source>
</evidence>
<dbReference type="Gene3D" id="1.10.555.10">
    <property type="entry name" value="Rho GTPase activation protein"/>
    <property type="match status" value="1"/>
</dbReference>
<accession>A0A1A9UV83</accession>
<feature type="region of interest" description="Disordered" evidence="2">
    <location>
        <begin position="246"/>
        <end position="280"/>
    </location>
</feature>
<dbReference type="EnsemblMetazoa" id="GAUT016745-RA">
    <property type="protein sequence ID" value="GAUT016745-PA"/>
    <property type="gene ID" value="GAUT016745"/>
</dbReference>
<feature type="compositionally biased region" description="Low complexity" evidence="2">
    <location>
        <begin position="638"/>
        <end position="683"/>
    </location>
</feature>
<evidence type="ECO:0000256" key="2">
    <source>
        <dbReference type="SAM" id="MobiDB-lite"/>
    </source>
</evidence>
<dbReference type="GO" id="GO:0007165">
    <property type="term" value="P:signal transduction"/>
    <property type="evidence" value="ECO:0007669"/>
    <property type="project" value="InterPro"/>
</dbReference>
<evidence type="ECO:0000313" key="4">
    <source>
        <dbReference type="EnsemblMetazoa" id="GAUT016745-PA"/>
    </source>
</evidence>
<dbReference type="VEuPathDB" id="VectorBase:GAUT016745"/>
<dbReference type="PANTHER" id="PTHR14963">
    <property type="entry name" value="RHO GTPASE ACTIVATING PROTEIN 18,19-RELATED"/>
    <property type="match status" value="1"/>
</dbReference>
<feature type="region of interest" description="Disordered" evidence="2">
    <location>
        <begin position="623"/>
        <end position="717"/>
    </location>
</feature>
<feature type="compositionally biased region" description="Basic residues" evidence="2">
    <location>
        <begin position="625"/>
        <end position="637"/>
    </location>
</feature>
<evidence type="ECO:0000313" key="5">
    <source>
        <dbReference type="Proteomes" id="UP000078200"/>
    </source>
</evidence>
<dbReference type="GO" id="GO:0005737">
    <property type="term" value="C:cytoplasm"/>
    <property type="evidence" value="ECO:0007669"/>
    <property type="project" value="TreeGrafter"/>
</dbReference>
<feature type="compositionally biased region" description="Polar residues" evidence="2">
    <location>
        <begin position="133"/>
        <end position="149"/>
    </location>
</feature>
<evidence type="ECO:0000256" key="1">
    <source>
        <dbReference type="ARBA" id="ARBA00022468"/>
    </source>
</evidence>
<dbReference type="GO" id="GO:0030833">
    <property type="term" value="P:regulation of actin filament polymerization"/>
    <property type="evidence" value="ECO:0007669"/>
    <property type="project" value="TreeGrafter"/>
</dbReference>